<dbReference type="Pfam" id="PF00856">
    <property type="entry name" value="SET"/>
    <property type="match status" value="1"/>
</dbReference>
<reference evidence="2" key="1">
    <citation type="journal article" date="2014" name="Front. Microbiol.">
        <title>High frequency of phylogenetically diverse reductive dehalogenase-homologous genes in deep subseafloor sedimentary metagenomes.</title>
        <authorList>
            <person name="Kawai M."/>
            <person name="Futagami T."/>
            <person name="Toyoda A."/>
            <person name="Takaki Y."/>
            <person name="Nishi S."/>
            <person name="Hori S."/>
            <person name="Arai W."/>
            <person name="Tsubouchi T."/>
            <person name="Morono Y."/>
            <person name="Uchiyama I."/>
            <person name="Ito T."/>
            <person name="Fujiyama A."/>
            <person name="Inagaki F."/>
            <person name="Takami H."/>
        </authorList>
    </citation>
    <scope>NUCLEOTIDE SEQUENCE</scope>
    <source>
        <strain evidence="2">Expedition CK06-06</strain>
    </source>
</reference>
<dbReference type="InterPro" id="IPR046341">
    <property type="entry name" value="SET_dom_sf"/>
</dbReference>
<dbReference type="Gene3D" id="2.170.270.10">
    <property type="entry name" value="SET domain"/>
    <property type="match status" value="1"/>
</dbReference>
<dbReference type="PIRSF" id="PIRSF022536">
    <property type="entry name" value="A612L_SET"/>
    <property type="match status" value="1"/>
</dbReference>
<name>X0TXR5_9ZZZZ</name>
<dbReference type="InterPro" id="IPR001214">
    <property type="entry name" value="SET_dom"/>
</dbReference>
<sequence length="106" mass="12324">MHEYIDVKFISKSKGKGAFAKKSISKGTIIDVANVVLITNNDYKKIKKTQLYNYCYIWEDPKLKPAFKNAITLSVSQFINHSYTPNLRYLYDYKNKAIEYSAIEDI</sequence>
<evidence type="ECO:0000313" key="2">
    <source>
        <dbReference type="EMBL" id="GAF80925.1"/>
    </source>
</evidence>
<dbReference type="InterPro" id="IPR009207">
    <property type="entry name" value="SET7_MeTrfase"/>
</dbReference>
<proteinExistence type="predicted"/>
<feature type="non-terminal residue" evidence="2">
    <location>
        <position position="106"/>
    </location>
</feature>
<dbReference type="EMBL" id="BARS01003312">
    <property type="protein sequence ID" value="GAF80925.1"/>
    <property type="molecule type" value="Genomic_DNA"/>
</dbReference>
<organism evidence="2">
    <name type="scientific">marine sediment metagenome</name>
    <dbReference type="NCBI Taxonomy" id="412755"/>
    <lineage>
        <taxon>unclassified sequences</taxon>
        <taxon>metagenomes</taxon>
        <taxon>ecological metagenomes</taxon>
    </lineage>
</organism>
<dbReference type="SUPFAM" id="SSF82199">
    <property type="entry name" value="SET domain"/>
    <property type="match status" value="1"/>
</dbReference>
<protein>
    <recommendedName>
        <fullName evidence="1">SET domain-containing protein</fullName>
    </recommendedName>
</protein>
<dbReference type="AlphaFoldDB" id="X0TXR5"/>
<feature type="domain" description="SET" evidence="1">
    <location>
        <begin position="3"/>
        <end position="106"/>
    </location>
</feature>
<evidence type="ECO:0000259" key="1">
    <source>
        <dbReference type="PROSITE" id="PS50280"/>
    </source>
</evidence>
<comment type="caution">
    <text evidence="2">The sequence shown here is derived from an EMBL/GenBank/DDBJ whole genome shotgun (WGS) entry which is preliminary data.</text>
</comment>
<dbReference type="GO" id="GO:0062122">
    <property type="term" value="F:histone H3K37 methyltransferase activity"/>
    <property type="evidence" value="ECO:0007669"/>
    <property type="project" value="InterPro"/>
</dbReference>
<dbReference type="PROSITE" id="PS50280">
    <property type="entry name" value="SET"/>
    <property type="match status" value="1"/>
</dbReference>
<accession>X0TXR5</accession>
<gene>
    <name evidence="2" type="ORF">S01H1_06411</name>
</gene>